<evidence type="ECO:0000313" key="2">
    <source>
        <dbReference type="Proteomes" id="UP001235840"/>
    </source>
</evidence>
<dbReference type="Proteomes" id="UP001235840">
    <property type="component" value="Unassembled WGS sequence"/>
</dbReference>
<proteinExistence type="predicted"/>
<keyword evidence="2" id="KW-1185">Reference proteome</keyword>
<organism evidence="1 2">
    <name type="scientific">Caldalkalibacillus horti</name>
    <dbReference type="NCBI Taxonomy" id="77523"/>
    <lineage>
        <taxon>Bacteria</taxon>
        <taxon>Bacillati</taxon>
        <taxon>Bacillota</taxon>
        <taxon>Bacilli</taxon>
        <taxon>Bacillales</taxon>
        <taxon>Bacillaceae</taxon>
        <taxon>Caldalkalibacillus</taxon>
    </lineage>
</organism>
<dbReference type="NCBIfam" id="NF038310">
    <property type="entry name" value="lysogeny_AimR"/>
    <property type="match status" value="1"/>
</dbReference>
<name>A0ABT9VZ36_9BACI</name>
<evidence type="ECO:0000313" key="1">
    <source>
        <dbReference type="EMBL" id="MDQ0166144.1"/>
    </source>
</evidence>
<reference evidence="1 2" key="1">
    <citation type="submission" date="2023-07" db="EMBL/GenBank/DDBJ databases">
        <title>Genomic Encyclopedia of Type Strains, Phase IV (KMG-IV): sequencing the most valuable type-strain genomes for metagenomic binning, comparative biology and taxonomic classification.</title>
        <authorList>
            <person name="Goeker M."/>
        </authorList>
    </citation>
    <scope>NUCLEOTIDE SEQUENCE [LARGE SCALE GENOMIC DNA]</scope>
    <source>
        <strain evidence="1 2">DSM 12751</strain>
    </source>
</reference>
<dbReference type="Pfam" id="PF22871">
    <property type="entry name" value="AimR"/>
    <property type="match status" value="1"/>
</dbReference>
<sequence>MLQERILQTLEYLDNIDQRKLSRIANTTESTISRFLNGHDEMKFESVLRVVKHLYPDEQVAIMGDYIVTQKSRNARHGLEYCAVNRLWSEFDFLLDLLANSTNPCDREWASMYSLLKEKREVKYDPVDFLKKVEEFRPKEIELKALKSILKGVLYFELSDHNTILLHNNDTDMLIENIKSDYIRSSYSVRLGLIMSAVHFYSNNLEKSRQYSYSIIGQDFIDYAKTTAFNSLGLTYMLEDYERAKDYFTKAINYAITFNHSVYLKSARLNLSFLQSFYGIKSDFSESIDDHVTLANYIYHLIQKGEHSLAREHLDQIDYENLTELDKGFYFYYNGLLKNDSSTFYESVEAFLNAENYFYVQLPLLELQKLGENEEALTILSKRGKYYEKNVNDRGR</sequence>
<accession>A0ABT9VZ36</accession>
<protein>
    <recommendedName>
        <fullName evidence="3">XRE family transcriptional regulator</fullName>
    </recommendedName>
</protein>
<dbReference type="RefSeq" id="WP_307394128.1">
    <property type="nucleotide sequence ID" value="NZ_BAAADK010000048.1"/>
</dbReference>
<dbReference type="InterPro" id="IPR047705">
    <property type="entry name" value="AimR-like"/>
</dbReference>
<gene>
    <name evidence="1" type="ORF">J2S11_002045</name>
</gene>
<comment type="caution">
    <text evidence="1">The sequence shown here is derived from an EMBL/GenBank/DDBJ whole genome shotgun (WGS) entry which is preliminary data.</text>
</comment>
<dbReference type="EMBL" id="JAUSTY010000007">
    <property type="protein sequence ID" value="MDQ0166144.1"/>
    <property type="molecule type" value="Genomic_DNA"/>
</dbReference>
<evidence type="ECO:0008006" key="3">
    <source>
        <dbReference type="Google" id="ProtNLM"/>
    </source>
</evidence>